<dbReference type="Proteomes" id="UP000180175">
    <property type="component" value="Chromosome"/>
</dbReference>
<protein>
    <submittedName>
        <fullName evidence="1">Uncharacterized protein</fullName>
    </submittedName>
</protein>
<dbReference type="KEGG" id="aia:AWH56_010420"/>
<dbReference type="AlphaFoldDB" id="A0A7S7RDC5"/>
<gene>
    <name evidence="1" type="ORF">AWH56_010420</name>
</gene>
<sequence>MTVTIDVKVLEEMERKIECLSKELKELRKPVVNNFEKLDTDVFLTEAYN</sequence>
<reference evidence="1 2" key="1">
    <citation type="journal article" date="2017" name="Genome Announc.">
        <title>Draft Genome Sequences of Four Alkaliphilic Bacteria Belonging to the Anaerobacillus Genus.</title>
        <authorList>
            <person name="Bassil N.M."/>
            <person name="Lloyd J.R."/>
        </authorList>
    </citation>
    <scope>NUCLEOTIDE SEQUENCE [LARGE SCALE GENOMIC DNA]</scope>
    <source>
        <strain evidence="1 2">NB2006</strain>
    </source>
</reference>
<accession>A0A7S7RDC5</accession>
<organism evidence="1 2">
    <name type="scientific">Anaerobacillus isosaccharinicus</name>
    <dbReference type="NCBI Taxonomy" id="1532552"/>
    <lineage>
        <taxon>Bacteria</taxon>
        <taxon>Bacillati</taxon>
        <taxon>Bacillota</taxon>
        <taxon>Bacilli</taxon>
        <taxon>Bacillales</taxon>
        <taxon>Bacillaceae</taxon>
        <taxon>Anaerobacillus</taxon>
    </lineage>
</organism>
<dbReference type="RefSeq" id="WP_169824313.1">
    <property type="nucleotide sequence ID" value="NZ_CP063356.2"/>
</dbReference>
<keyword evidence="2" id="KW-1185">Reference proteome</keyword>
<reference evidence="1 2" key="2">
    <citation type="journal article" date="2019" name="Int. J. Syst. Evol. Microbiol.">
        <title>Anaerobacillus isosaccharinicus sp. nov., an alkaliphilic bacterium which degrades isosaccharinic acid.</title>
        <authorList>
            <person name="Bassil N.M."/>
            <person name="Lloyd J.R."/>
        </authorList>
    </citation>
    <scope>NUCLEOTIDE SEQUENCE [LARGE SCALE GENOMIC DNA]</scope>
    <source>
        <strain evidence="1 2">NB2006</strain>
    </source>
</reference>
<proteinExistence type="predicted"/>
<dbReference type="EMBL" id="CP063356">
    <property type="protein sequence ID" value="QOY37939.1"/>
    <property type="molecule type" value="Genomic_DNA"/>
</dbReference>
<evidence type="ECO:0000313" key="1">
    <source>
        <dbReference type="EMBL" id="QOY37939.1"/>
    </source>
</evidence>
<name>A0A7S7RDC5_9BACI</name>
<evidence type="ECO:0000313" key="2">
    <source>
        <dbReference type="Proteomes" id="UP000180175"/>
    </source>
</evidence>